<evidence type="ECO:0000313" key="2">
    <source>
        <dbReference type="EMBL" id="KAH6598901.1"/>
    </source>
</evidence>
<feature type="compositionally biased region" description="Polar residues" evidence="1">
    <location>
        <begin position="286"/>
        <end position="309"/>
    </location>
</feature>
<feature type="compositionally biased region" description="Polar residues" evidence="1">
    <location>
        <begin position="348"/>
        <end position="369"/>
    </location>
</feature>
<organism evidence="2 3">
    <name type="scientific">Batrachochytrium salamandrivorans</name>
    <dbReference type="NCBI Taxonomy" id="1357716"/>
    <lineage>
        <taxon>Eukaryota</taxon>
        <taxon>Fungi</taxon>
        <taxon>Fungi incertae sedis</taxon>
        <taxon>Chytridiomycota</taxon>
        <taxon>Chytridiomycota incertae sedis</taxon>
        <taxon>Chytridiomycetes</taxon>
        <taxon>Rhizophydiales</taxon>
        <taxon>Rhizophydiales incertae sedis</taxon>
        <taxon>Batrachochytrium</taxon>
    </lineage>
</organism>
<evidence type="ECO:0008006" key="4">
    <source>
        <dbReference type="Google" id="ProtNLM"/>
    </source>
</evidence>
<sequence length="633" mass="68033">MLTIIPHIPQSYNWDCGPACASMVLAGLGSPRSSPSDILALYPQKSIWTVDIAYIFKHYAVKDFTMYTSYIGVNWQNASKQFYRDTIADDLKRVHSLFAKARESHVRIVPLVLAMDDICRFLASNRYAIIILVNLNLLLCRQCRQSKGATSWIKWPFRQLFGNGGVSDKNAANTAHACLGTDNDGGEEGAGSRNDADDSIDTDERQDTRQPLLGGDINKNYGTDSDRPNECKTPPLRSPDRMSLFTIPAALQQFTPHAVLSKVQPQYSRDRQAPRSLSGGGGAAVVTNNSNHPRDTTSTAVSTSNSPSNVSMVSTLSAKFFSSTPSVNLLPPHTGASLFGHTTSSLATGATSKQQLQKTQPSDNTSTSGHGDGSVLQISPTTPTMPAYVPDVTTQAGPSNQTPATAGSSSTLPPSPRVPSGFLGSPLRRGSYTLSPAATPMGIPSTSRRISAPRPCTPSHSPTKNSSGPSPRLSISFTHSNASGGLPSTSSGHPVSAGPTTTMSNPTMVASTHPPPRDPSTYYQKRETRTRQPSHSHASPNAPHTLPSPTPQRTSCLSPCLPLKYNSYSIMYDPKDDFEGHYIVLIGYDAETDLVYYRDPGVSAEMCCSRVDDMDKARMSCGTDCDLIVVKVM</sequence>
<dbReference type="Pfam" id="PF09778">
    <property type="entry name" value="Guanylate_cyc_2"/>
    <property type="match status" value="2"/>
</dbReference>
<feature type="region of interest" description="Disordered" evidence="1">
    <location>
        <begin position="178"/>
        <end position="241"/>
    </location>
</feature>
<protein>
    <recommendedName>
        <fullName evidence="4">Peptidase C39-like domain-containing protein</fullName>
    </recommendedName>
</protein>
<proteinExistence type="predicted"/>
<dbReference type="Proteomes" id="UP001648503">
    <property type="component" value="Unassembled WGS sequence"/>
</dbReference>
<keyword evidence="3" id="KW-1185">Reference proteome</keyword>
<accession>A0ABQ8FLQ4</accession>
<feature type="region of interest" description="Disordered" evidence="1">
    <location>
        <begin position="348"/>
        <end position="553"/>
    </location>
</feature>
<name>A0ABQ8FLQ4_9FUNG</name>
<dbReference type="EMBL" id="JAFCIX010000093">
    <property type="protein sequence ID" value="KAH6598901.1"/>
    <property type="molecule type" value="Genomic_DNA"/>
</dbReference>
<dbReference type="InterPro" id="IPR018616">
    <property type="entry name" value="GUCD1"/>
</dbReference>
<feature type="compositionally biased region" description="Polar residues" evidence="1">
    <location>
        <begin position="392"/>
        <end position="412"/>
    </location>
</feature>
<comment type="caution">
    <text evidence="2">The sequence shown here is derived from an EMBL/GenBank/DDBJ whole genome shotgun (WGS) entry which is preliminary data.</text>
</comment>
<evidence type="ECO:0000313" key="3">
    <source>
        <dbReference type="Proteomes" id="UP001648503"/>
    </source>
</evidence>
<feature type="compositionally biased region" description="Polar residues" evidence="1">
    <location>
        <begin position="458"/>
        <end position="510"/>
    </location>
</feature>
<dbReference type="PANTHER" id="PTHR31400:SF1">
    <property type="entry name" value="PROTEIN GUCD1"/>
    <property type="match status" value="1"/>
</dbReference>
<dbReference type="PANTHER" id="PTHR31400">
    <property type="entry name" value="GUANYLYL CYCLASE DOMAIN CONTAINING PROTEIN 1 GUCD1"/>
    <property type="match status" value="1"/>
</dbReference>
<feature type="region of interest" description="Disordered" evidence="1">
    <location>
        <begin position="262"/>
        <end position="309"/>
    </location>
</feature>
<gene>
    <name evidence="2" type="ORF">BASA50_003408</name>
</gene>
<evidence type="ECO:0000256" key="1">
    <source>
        <dbReference type="SAM" id="MobiDB-lite"/>
    </source>
</evidence>
<reference evidence="2 3" key="1">
    <citation type="submission" date="2021-02" db="EMBL/GenBank/DDBJ databases">
        <title>Variation within the Batrachochytrium salamandrivorans European outbreak.</title>
        <authorList>
            <person name="Kelly M."/>
            <person name="Pasmans F."/>
            <person name="Shea T.P."/>
            <person name="Munoz J.F."/>
            <person name="Carranza S."/>
            <person name="Cuomo C.A."/>
            <person name="Martel A."/>
        </authorList>
    </citation>
    <scope>NUCLEOTIDE SEQUENCE [LARGE SCALE GENOMIC DNA]</scope>
    <source>
        <strain evidence="2 3">AMFP18/2</strain>
    </source>
</reference>